<dbReference type="EMBL" id="MU006781">
    <property type="protein sequence ID" value="KAF2642700.1"/>
    <property type="molecule type" value="Genomic_DNA"/>
</dbReference>
<proteinExistence type="predicted"/>
<dbReference type="AlphaFoldDB" id="A0A6A6S541"/>
<reference evidence="1" key="1">
    <citation type="journal article" date="2020" name="Stud. Mycol.">
        <title>101 Dothideomycetes genomes: a test case for predicting lifestyles and emergence of pathogens.</title>
        <authorList>
            <person name="Haridas S."/>
            <person name="Albert R."/>
            <person name="Binder M."/>
            <person name="Bloem J."/>
            <person name="Labutti K."/>
            <person name="Salamov A."/>
            <person name="Andreopoulos B."/>
            <person name="Baker S."/>
            <person name="Barry K."/>
            <person name="Bills G."/>
            <person name="Bluhm B."/>
            <person name="Cannon C."/>
            <person name="Castanera R."/>
            <person name="Culley D."/>
            <person name="Daum C."/>
            <person name="Ezra D."/>
            <person name="Gonzalez J."/>
            <person name="Henrissat B."/>
            <person name="Kuo A."/>
            <person name="Liang C."/>
            <person name="Lipzen A."/>
            <person name="Lutzoni F."/>
            <person name="Magnuson J."/>
            <person name="Mondo S."/>
            <person name="Nolan M."/>
            <person name="Ohm R."/>
            <person name="Pangilinan J."/>
            <person name="Park H.-J."/>
            <person name="Ramirez L."/>
            <person name="Alfaro M."/>
            <person name="Sun H."/>
            <person name="Tritt A."/>
            <person name="Yoshinaga Y."/>
            <person name="Zwiers L.-H."/>
            <person name="Turgeon B."/>
            <person name="Goodwin S."/>
            <person name="Spatafora J."/>
            <person name="Crous P."/>
            <person name="Grigoriev I."/>
        </authorList>
    </citation>
    <scope>NUCLEOTIDE SEQUENCE</scope>
    <source>
        <strain evidence="1">CBS 473.64</strain>
    </source>
</reference>
<gene>
    <name evidence="1" type="ORF">P280DRAFT_468014</name>
</gene>
<dbReference type="Proteomes" id="UP000799753">
    <property type="component" value="Unassembled WGS sequence"/>
</dbReference>
<organism evidence="1 2">
    <name type="scientific">Massarina eburnea CBS 473.64</name>
    <dbReference type="NCBI Taxonomy" id="1395130"/>
    <lineage>
        <taxon>Eukaryota</taxon>
        <taxon>Fungi</taxon>
        <taxon>Dikarya</taxon>
        <taxon>Ascomycota</taxon>
        <taxon>Pezizomycotina</taxon>
        <taxon>Dothideomycetes</taxon>
        <taxon>Pleosporomycetidae</taxon>
        <taxon>Pleosporales</taxon>
        <taxon>Massarineae</taxon>
        <taxon>Massarinaceae</taxon>
        <taxon>Massarina</taxon>
    </lineage>
</organism>
<accession>A0A6A6S541</accession>
<keyword evidence="2" id="KW-1185">Reference proteome</keyword>
<evidence type="ECO:0000313" key="1">
    <source>
        <dbReference type="EMBL" id="KAF2642700.1"/>
    </source>
</evidence>
<protein>
    <submittedName>
        <fullName evidence="1">Uncharacterized protein</fullName>
    </submittedName>
</protein>
<name>A0A6A6S541_9PLEO</name>
<sequence length="90" mass="9749">MATGMMAMSMMGATTTGSDADCDRSGLSRRGLLRLVMVVMAIARDRFPIAMLNMAGFAAVRIAPDQRRAVETPSHVYLELEEDASLGRVE</sequence>
<evidence type="ECO:0000313" key="2">
    <source>
        <dbReference type="Proteomes" id="UP000799753"/>
    </source>
</evidence>